<dbReference type="Proteomes" id="UP000046373">
    <property type="component" value="Unassembled WGS sequence"/>
</dbReference>
<dbReference type="EMBL" id="CCNB01000007">
    <property type="protein sequence ID" value="CDX32227.1"/>
    <property type="molecule type" value="Genomic_DNA"/>
</dbReference>
<protein>
    <submittedName>
        <fullName evidence="1">Uncharacterized protein</fullName>
    </submittedName>
</protein>
<dbReference type="AlphaFoldDB" id="A0A090EMH8"/>
<evidence type="ECO:0000313" key="2">
    <source>
        <dbReference type="Proteomes" id="UP000046373"/>
    </source>
</evidence>
<evidence type="ECO:0000313" key="1">
    <source>
        <dbReference type="EMBL" id="CDX32227.1"/>
    </source>
</evidence>
<proteinExistence type="predicted"/>
<name>A0A090EMH8_MESPL</name>
<organism evidence="1 2">
    <name type="scientific">Mesorhizobium plurifarium</name>
    <dbReference type="NCBI Taxonomy" id="69974"/>
    <lineage>
        <taxon>Bacteria</taxon>
        <taxon>Pseudomonadati</taxon>
        <taxon>Pseudomonadota</taxon>
        <taxon>Alphaproteobacteria</taxon>
        <taxon>Hyphomicrobiales</taxon>
        <taxon>Phyllobacteriaceae</taxon>
        <taxon>Mesorhizobium</taxon>
    </lineage>
</organism>
<reference evidence="1 2" key="1">
    <citation type="submission" date="2014-08" db="EMBL/GenBank/DDBJ databases">
        <authorList>
            <person name="Moulin Lionel"/>
        </authorList>
    </citation>
    <scope>NUCLEOTIDE SEQUENCE [LARGE SCALE GENOMIC DNA]</scope>
</reference>
<sequence length="67" mass="6953">MPSEQSTVASGDSEIARNIAGGNFLVRGSSQRCGQTRKYAEKTTCMALLVGPEGVGPLRKINGLADG</sequence>
<accession>A0A090EMH8</accession>
<gene>
    <name evidence="1" type="ORF">MPLDJ20_150083</name>
</gene>